<dbReference type="AlphaFoldDB" id="A0AA43XK51"/>
<dbReference type="InterPro" id="IPR021778">
    <property type="entry name" value="Se/S_carrier-like"/>
</dbReference>
<organism evidence="2 3">
    <name type="scientific">Isachenkonia alkalipeptolytica</name>
    <dbReference type="NCBI Taxonomy" id="2565777"/>
    <lineage>
        <taxon>Bacteria</taxon>
        <taxon>Bacillati</taxon>
        <taxon>Bacillota</taxon>
        <taxon>Clostridia</taxon>
        <taxon>Eubacteriales</taxon>
        <taxon>Clostridiaceae</taxon>
        <taxon>Isachenkonia</taxon>
    </lineage>
</organism>
<keyword evidence="3" id="KW-1185">Reference proteome</keyword>
<comment type="caution">
    <text evidence="2">The sequence shown here is derived from an EMBL/GenBank/DDBJ whole genome shotgun (WGS) entry which is preliminary data.</text>
</comment>
<name>A0AA43XK51_9CLOT</name>
<dbReference type="Pfam" id="PF11823">
    <property type="entry name" value="Se_S_carrier"/>
    <property type="match status" value="1"/>
</dbReference>
<proteinExistence type="predicted"/>
<dbReference type="Proteomes" id="UP000449710">
    <property type="component" value="Unassembled WGS sequence"/>
</dbReference>
<sequence>MDNKTCIMTFHTTYHALNFEKALKEKGIEVKLIPVPRDLSSSCGSAARFNLKDREKALALAREYHIELDELYEREAEVEKPGLLERLMKKK</sequence>
<evidence type="ECO:0000313" key="3">
    <source>
        <dbReference type="Proteomes" id="UP000449710"/>
    </source>
</evidence>
<reference evidence="2 3" key="1">
    <citation type="submission" date="2019-04" db="EMBL/GenBank/DDBJ databases">
        <title>Isachenkonia alkalipeptolytica gen. nov. sp. nov. a new anaerobic, alkiliphilic organothrophic bacterium capable to reduce synthesized ferrihydrite isolated from a soda lake.</title>
        <authorList>
            <person name="Toshchakov S.V."/>
            <person name="Zavarzina D.G."/>
            <person name="Zhilina T.N."/>
            <person name="Kostrikina N.A."/>
            <person name="Kublanov I.V."/>
        </authorList>
    </citation>
    <scope>NUCLEOTIDE SEQUENCE [LARGE SCALE GENOMIC DNA]</scope>
    <source>
        <strain evidence="2 3">Z-1701</strain>
    </source>
</reference>
<protein>
    <submittedName>
        <fullName evidence="2">DUF3343 domain-containing protein</fullName>
    </submittedName>
</protein>
<accession>A0AA43XK51</accession>
<evidence type="ECO:0000259" key="1">
    <source>
        <dbReference type="Pfam" id="PF11823"/>
    </source>
</evidence>
<evidence type="ECO:0000313" key="2">
    <source>
        <dbReference type="EMBL" id="NBG87856.1"/>
    </source>
</evidence>
<dbReference type="RefSeq" id="WP_160719759.1">
    <property type="nucleotide sequence ID" value="NZ_SUMG01000004.1"/>
</dbReference>
<feature type="domain" description="Putative Se/S carrier protein-like" evidence="1">
    <location>
        <begin position="6"/>
        <end position="73"/>
    </location>
</feature>
<gene>
    <name evidence="2" type="ORF">ISALK_05020</name>
</gene>
<dbReference type="EMBL" id="SUMG01000004">
    <property type="protein sequence ID" value="NBG87856.1"/>
    <property type="molecule type" value="Genomic_DNA"/>
</dbReference>